<name>A0ACC6PHQ8_9BACL</name>
<dbReference type="Proteomes" id="UP001380953">
    <property type="component" value="Unassembled WGS sequence"/>
</dbReference>
<reference evidence="1" key="1">
    <citation type="submission" date="2024-03" db="EMBL/GenBank/DDBJ databases">
        <title>Whole genome sequecning of epiphytes from Marcgravia umbellata leaves.</title>
        <authorList>
            <person name="Kumar G."/>
            <person name="Savka M.A."/>
        </authorList>
    </citation>
    <scope>NUCLEOTIDE SEQUENCE</scope>
    <source>
        <strain evidence="1">RIT_BL5</strain>
    </source>
</reference>
<accession>A0ACC6PHQ8</accession>
<evidence type="ECO:0000313" key="2">
    <source>
        <dbReference type="Proteomes" id="UP001380953"/>
    </source>
</evidence>
<protein>
    <submittedName>
        <fullName evidence="1">YkvA family protein</fullName>
    </submittedName>
</protein>
<comment type="caution">
    <text evidence="1">The sequence shown here is derived from an EMBL/GenBank/DDBJ whole genome shotgun (WGS) entry which is preliminary data.</text>
</comment>
<proteinExistence type="predicted"/>
<organism evidence="1 2">
    <name type="scientific">Saccharibacillus sacchari</name>
    <dbReference type="NCBI Taxonomy" id="456493"/>
    <lineage>
        <taxon>Bacteria</taxon>
        <taxon>Bacillati</taxon>
        <taxon>Bacillota</taxon>
        <taxon>Bacilli</taxon>
        <taxon>Bacillales</taxon>
        <taxon>Paenibacillaceae</taxon>
        <taxon>Saccharibacillus</taxon>
    </lineage>
</organism>
<dbReference type="EMBL" id="JBBKAR010000056">
    <property type="protein sequence ID" value="MEJ8306510.1"/>
    <property type="molecule type" value="Genomic_DNA"/>
</dbReference>
<keyword evidence="2" id="KW-1185">Reference proteome</keyword>
<sequence>MADKKTWKDRVSDYGRDKLGIGVNAKDPAEAEVVESAGDPINEAELNERIKGYGDQYSENSFWEKVKKFGKKAGVKVVYAALLLFYTLKDADVPPWAKSVIIGALAYFIAPIDLIPDFIPVVGYTDDFGTLIAAVAVVAKLINDDTRGKARAKLVSWFGESATLDLGEVEAKLEEKTQDK</sequence>
<evidence type="ECO:0000313" key="1">
    <source>
        <dbReference type="EMBL" id="MEJ8306510.1"/>
    </source>
</evidence>
<gene>
    <name evidence="1" type="ORF">WKI47_21595</name>
</gene>